<dbReference type="RefSeq" id="WP_001154442.1">
    <property type="nucleotide sequence ID" value="NZ_CP013278.1"/>
</dbReference>
<organism evidence="1">
    <name type="scientific">Bacillus thuringiensis subsp. israelensis</name>
    <dbReference type="NCBI Taxonomy" id="1430"/>
    <lineage>
        <taxon>Bacteria</taxon>
        <taxon>Bacillati</taxon>
        <taxon>Bacillota</taxon>
        <taxon>Bacilli</taxon>
        <taxon>Bacillales</taxon>
        <taxon>Bacillaceae</taxon>
        <taxon>Bacillus</taxon>
        <taxon>Bacillus cereus group</taxon>
    </lineage>
</organism>
<keyword evidence="1" id="KW-0808">Transferase</keyword>
<geneLocation type="plasmid" evidence="1">
    <name>pAM65-52-3-235K</name>
</geneLocation>
<keyword evidence="1" id="KW-0418">Kinase</keyword>
<sequence>MQDYKVSNEKVTKLLNEWYQEMRAQQILKATQLKKEIDTQINALAEQDQNLLLYYSLLDFRYKLLTDDFGIGKDSFDRIEELNTPSDQMLNYYYHFFKAIHSTVLTNFSEAKEHYTKAEEMLNHIPDILERAEFYYRFSTFNYQTYQPLVAIKYADKAKEIFAKHKGYDINVASCENVYGLACVDLKQYELAEESFNSSINILNKMDEKKLILRVRSNLGWLYASQNLSTLAIRHLSEVTHNIPNHFKALFSEAEENYKLGNNEQAKELITRGLDISHKINNVEYLHRFRILQKLNENVPATDLEVVVKEGLSYFEKENLLECMQEYTEKLASKYYEENNTVKASEYYYRSVNVKKQYFEKGALK</sequence>
<accession>A0A161J7J4</accession>
<dbReference type="Gene3D" id="1.25.40.10">
    <property type="entry name" value="Tetratricopeptide repeat domain"/>
    <property type="match status" value="1"/>
</dbReference>
<dbReference type="SUPFAM" id="SSF48452">
    <property type="entry name" value="TPR-like"/>
    <property type="match status" value="1"/>
</dbReference>
<name>A0A161J7J4_BACTI</name>
<proteinExistence type="predicted"/>
<dbReference type="Pfam" id="PF18801">
    <property type="entry name" value="RapH_N"/>
    <property type="match status" value="1"/>
</dbReference>
<evidence type="ECO:0000313" key="1">
    <source>
        <dbReference type="EMBL" id="AND28525.1"/>
    </source>
</evidence>
<dbReference type="EMBL" id="CP013278">
    <property type="protein sequence ID" value="AND28525.1"/>
    <property type="molecule type" value="Genomic_DNA"/>
</dbReference>
<dbReference type="InterPro" id="IPR019734">
    <property type="entry name" value="TPR_rpt"/>
</dbReference>
<keyword evidence="1" id="KW-0614">Plasmid</keyword>
<dbReference type="PATRIC" id="fig|1430.6.peg.2116"/>
<dbReference type="GO" id="GO:0016301">
    <property type="term" value="F:kinase activity"/>
    <property type="evidence" value="ECO:0007669"/>
    <property type="project" value="UniProtKB-KW"/>
</dbReference>
<protein>
    <submittedName>
        <fullName evidence="1">Histidine kinase</fullName>
    </submittedName>
</protein>
<gene>
    <name evidence="1" type="ORF">ATN07_32885</name>
</gene>
<reference evidence="1" key="1">
    <citation type="journal article" date="2017" name="Res. Microbiol.">
        <title>Comparative genomics of extrachromosomal elements in Bacillus thuringiensis subsp. israelensis.</title>
        <authorList>
            <person name="Bolotin A."/>
            <person name="Gillis A."/>
            <person name="Sanchis V."/>
            <person name="Nielsen-LeRoux C."/>
            <person name="Mahillon J."/>
            <person name="Lereclus D."/>
            <person name="Sorokin A."/>
        </authorList>
    </citation>
    <scope>NUCLEOTIDE SEQUENCE</scope>
    <source>
        <strain evidence="1">AM65-52</strain>
        <plasmid evidence="1">pAM65-52-3-235K</plasmid>
    </source>
</reference>
<dbReference type="AlphaFoldDB" id="A0A161J7J4"/>
<dbReference type="SMART" id="SM00028">
    <property type="entry name" value="TPR"/>
    <property type="match status" value="4"/>
</dbReference>
<dbReference type="InterPro" id="IPR011990">
    <property type="entry name" value="TPR-like_helical_dom_sf"/>
</dbReference>